<dbReference type="EMBL" id="GBRH01191222">
    <property type="protein sequence ID" value="JAE06674.1"/>
    <property type="molecule type" value="Transcribed_RNA"/>
</dbReference>
<evidence type="ECO:0000313" key="2">
    <source>
        <dbReference type="EMBL" id="JAE06674.1"/>
    </source>
</evidence>
<organism evidence="2">
    <name type="scientific">Arundo donax</name>
    <name type="common">Giant reed</name>
    <name type="synonym">Donax arundinaceus</name>
    <dbReference type="NCBI Taxonomy" id="35708"/>
    <lineage>
        <taxon>Eukaryota</taxon>
        <taxon>Viridiplantae</taxon>
        <taxon>Streptophyta</taxon>
        <taxon>Embryophyta</taxon>
        <taxon>Tracheophyta</taxon>
        <taxon>Spermatophyta</taxon>
        <taxon>Magnoliopsida</taxon>
        <taxon>Liliopsida</taxon>
        <taxon>Poales</taxon>
        <taxon>Poaceae</taxon>
        <taxon>PACMAD clade</taxon>
        <taxon>Arundinoideae</taxon>
        <taxon>Arundineae</taxon>
        <taxon>Arundo</taxon>
    </lineage>
</organism>
<sequence length="73" mass="8077">MPSLCSPSFLCSSFLCSAFLCCSAAFLWSPPPMWSVSSILWMMPDMVDASCCFSSQPKSMEMELECDKDFPVA</sequence>
<reference evidence="2" key="2">
    <citation type="journal article" date="2015" name="Data Brief">
        <title>Shoot transcriptome of the giant reed, Arundo donax.</title>
        <authorList>
            <person name="Barrero R.A."/>
            <person name="Guerrero F.D."/>
            <person name="Moolhuijzen P."/>
            <person name="Goolsby J.A."/>
            <person name="Tidwell J."/>
            <person name="Bellgard S.E."/>
            <person name="Bellgard M.I."/>
        </authorList>
    </citation>
    <scope>NUCLEOTIDE SEQUENCE</scope>
    <source>
        <tissue evidence="2">Shoot tissue taken approximately 20 cm above the soil surface</tissue>
    </source>
</reference>
<accession>A0A0A9F655</accession>
<feature type="signal peptide" evidence="1">
    <location>
        <begin position="1"/>
        <end position="25"/>
    </location>
</feature>
<feature type="chain" id="PRO_5002044389" description="Secreted protein" evidence="1">
    <location>
        <begin position="26"/>
        <end position="73"/>
    </location>
</feature>
<name>A0A0A9F655_ARUDO</name>
<protein>
    <recommendedName>
        <fullName evidence="3">Secreted protein</fullName>
    </recommendedName>
</protein>
<evidence type="ECO:0000256" key="1">
    <source>
        <dbReference type="SAM" id="SignalP"/>
    </source>
</evidence>
<proteinExistence type="predicted"/>
<evidence type="ECO:0008006" key="3">
    <source>
        <dbReference type="Google" id="ProtNLM"/>
    </source>
</evidence>
<dbReference type="AlphaFoldDB" id="A0A0A9F655"/>
<reference evidence="2" key="1">
    <citation type="submission" date="2014-09" db="EMBL/GenBank/DDBJ databases">
        <authorList>
            <person name="Magalhaes I.L.F."/>
            <person name="Oliveira U."/>
            <person name="Santos F.R."/>
            <person name="Vidigal T.H.D.A."/>
            <person name="Brescovit A.D."/>
            <person name="Santos A.J."/>
        </authorList>
    </citation>
    <scope>NUCLEOTIDE SEQUENCE</scope>
    <source>
        <tissue evidence="2">Shoot tissue taken approximately 20 cm above the soil surface</tissue>
    </source>
</reference>
<keyword evidence="1" id="KW-0732">Signal</keyword>